<accession>A0A1J9Q985</accession>
<name>A0A1J9Q985_9EURO</name>
<feature type="region of interest" description="Disordered" evidence="1">
    <location>
        <begin position="1"/>
        <end position="41"/>
    </location>
</feature>
<sequence>MPEPETQYTRAPSKRDQDTMPEQTGRPLEMSGLGQDGPTDDWCISKGRNCGPAPARCCKGLKCETMGEPGGLRESAT</sequence>
<protein>
    <submittedName>
        <fullName evidence="2">Uncharacterized protein</fullName>
    </submittedName>
</protein>
<dbReference type="EMBL" id="LGRN01000399">
    <property type="protein sequence ID" value="OJD12476.1"/>
    <property type="molecule type" value="Genomic_DNA"/>
</dbReference>
<proteinExistence type="predicted"/>
<keyword evidence="3" id="KW-1185">Reference proteome</keyword>
<dbReference type="OrthoDB" id="4187472at2759"/>
<gene>
    <name evidence="2" type="ORF">AJ78_06930</name>
</gene>
<dbReference type="AlphaFoldDB" id="A0A1J9Q985"/>
<evidence type="ECO:0000313" key="3">
    <source>
        <dbReference type="Proteomes" id="UP000182235"/>
    </source>
</evidence>
<dbReference type="Proteomes" id="UP000182235">
    <property type="component" value="Unassembled WGS sequence"/>
</dbReference>
<evidence type="ECO:0000256" key="1">
    <source>
        <dbReference type="SAM" id="MobiDB-lite"/>
    </source>
</evidence>
<reference evidence="2 3" key="1">
    <citation type="submission" date="2015-07" db="EMBL/GenBank/DDBJ databases">
        <title>Emmonsia species relationships and genome sequence.</title>
        <authorList>
            <consortium name="The Broad Institute Genomics Platform"/>
            <person name="Cuomo C.A."/>
            <person name="Munoz J.F."/>
            <person name="Imamovic A."/>
            <person name="Priest M.E."/>
            <person name="Young S."/>
            <person name="Clay O.K."/>
            <person name="McEwen J.G."/>
        </authorList>
    </citation>
    <scope>NUCLEOTIDE SEQUENCE [LARGE SCALE GENOMIC DNA]</scope>
    <source>
        <strain evidence="2 3">UAMH 9510</strain>
    </source>
</reference>
<comment type="caution">
    <text evidence="2">The sequence shown here is derived from an EMBL/GenBank/DDBJ whole genome shotgun (WGS) entry which is preliminary data.</text>
</comment>
<evidence type="ECO:0000313" key="2">
    <source>
        <dbReference type="EMBL" id="OJD12476.1"/>
    </source>
</evidence>
<dbReference type="VEuPathDB" id="FungiDB:AJ78_06930"/>
<organism evidence="2 3">
    <name type="scientific">Emergomyces pasteurianus Ep9510</name>
    <dbReference type="NCBI Taxonomy" id="1447872"/>
    <lineage>
        <taxon>Eukaryota</taxon>
        <taxon>Fungi</taxon>
        <taxon>Dikarya</taxon>
        <taxon>Ascomycota</taxon>
        <taxon>Pezizomycotina</taxon>
        <taxon>Eurotiomycetes</taxon>
        <taxon>Eurotiomycetidae</taxon>
        <taxon>Onygenales</taxon>
        <taxon>Ajellomycetaceae</taxon>
        <taxon>Emergomyces</taxon>
    </lineage>
</organism>
<feature type="compositionally biased region" description="Polar residues" evidence="1">
    <location>
        <begin position="1"/>
        <end position="10"/>
    </location>
</feature>